<accession>A0A229SVW0</accession>
<dbReference type="InterPro" id="IPR013783">
    <property type="entry name" value="Ig-like_fold"/>
</dbReference>
<keyword evidence="3" id="KW-1185">Reference proteome</keyword>
<evidence type="ECO:0000313" key="2">
    <source>
        <dbReference type="EMBL" id="OXM62659.1"/>
    </source>
</evidence>
<sequence length="162" mass="16663">MAGLLFALASPAAAADVSFDRAAVAMSVGERVTLASTISNPGAGPSGQILAHLNVVSLTDSVYVDPEDWSSERSQVIEDLGPGEARTLSWPIQAVDAGSFAVYVVLLPDTGRGPLVVSPPVHLDVAGKRTLDAGGALPVVLVVPVLLGLGAGAIRYRRARNR</sequence>
<evidence type="ECO:0000313" key="3">
    <source>
        <dbReference type="Proteomes" id="UP000215199"/>
    </source>
</evidence>
<dbReference type="Gene3D" id="2.60.40.10">
    <property type="entry name" value="Immunoglobulins"/>
    <property type="match status" value="1"/>
</dbReference>
<dbReference type="AlphaFoldDB" id="A0A229SVW0"/>
<gene>
    <name evidence="2" type="ORF">CF165_33255</name>
</gene>
<keyword evidence="1" id="KW-0472">Membrane</keyword>
<reference evidence="3" key="1">
    <citation type="submission" date="2017-07" db="EMBL/GenBank/DDBJ databases">
        <title>Comparative genome mining reveals phylogenetic distribution patterns of secondary metabolites in Amycolatopsis.</title>
        <authorList>
            <person name="Adamek M."/>
            <person name="Alanjary M."/>
            <person name="Sales-Ortells H."/>
            <person name="Goodfellow M."/>
            <person name="Bull A.T."/>
            <person name="Kalinowski J."/>
            <person name="Ziemert N."/>
        </authorList>
    </citation>
    <scope>NUCLEOTIDE SEQUENCE [LARGE SCALE GENOMIC DNA]</scope>
    <source>
        <strain evidence="3">H5</strain>
    </source>
</reference>
<dbReference type="GO" id="GO:0005975">
    <property type="term" value="P:carbohydrate metabolic process"/>
    <property type="evidence" value="ECO:0007669"/>
    <property type="project" value="UniProtKB-ARBA"/>
</dbReference>
<dbReference type="EMBL" id="NMUL01000039">
    <property type="protein sequence ID" value="OXM62659.1"/>
    <property type="molecule type" value="Genomic_DNA"/>
</dbReference>
<comment type="caution">
    <text evidence="2">The sequence shown here is derived from an EMBL/GenBank/DDBJ whole genome shotgun (WGS) entry which is preliminary data.</text>
</comment>
<feature type="transmembrane region" description="Helical" evidence="1">
    <location>
        <begin position="135"/>
        <end position="156"/>
    </location>
</feature>
<proteinExistence type="predicted"/>
<organism evidence="2 3">
    <name type="scientific">Amycolatopsis vastitatis</name>
    <dbReference type="NCBI Taxonomy" id="1905142"/>
    <lineage>
        <taxon>Bacteria</taxon>
        <taxon>Bacillati</taxon>
        <taxon>Actinomycetota</taxon>
        <taxon>Actinomycetes</taxon>
        <taxon>Pseudonocardiales</taxon>
        <taxon>Pseudonocardiaceae</taxon>
        <taxon>Amycolatopsis</taxon>
    </lineage>
</organism>
<dbReference type="Proteomes" id="UP000215199">
    <property type="component" value="Unassembled WGS sequence"/>
</dbReference>
<protein>
    <submittedName>
        <fullName evidence="2">Uncharacterized protein</fullName>
    </submittedName>
</protein>
<evidence type="ECO:0000256" key="1">
    <source>
        <dbReference type="SAM" id="Phobius"/>
    </source>
</evidence>
<keyword evidence="1" id="KW-0812">Transmembrane</keyword>
<name>A0A229SVW0_9PSEU</name>
<keyword evidence="1" id="KW-1133">Transmembrane helix</keyword>